<evidence type="ECO:0000256" key="1">
    <source>
        <dbReference type="SAM" id="SignalP"/>
    </source>
</evidence>
<reference evidence="3" key="1">
    <citation type="journal article" date="2014" name="Int. J. Syst. Evol. Microbiol.">
        <title>Complete genome sequence of Corynebacterium casei LMG S-19264T (=DSM 44701T), isolated from a smear-ripened cheese.</title>
        <authorList>
            <consortium name="US DOE Joint Genome Institute (JGI-PGF)"/>
            <person name="Walter F."/>
            <person name="Albersmeier A."/>
            <person name="Kalinowski J."/>
            <person name="Ruckert C."/>
        </authorList>
    </citation>
    <scope>NUCLEOTIDE SEQUENCE</scope>
    <source>
        <strain evidence="3">CGMCC 1.15330</strain>
    </source>
</reference>
<accession>A0A916WRP3</accession>
<evidence type="ECO:0000313" key="4">
    <source>
        <dbReference type="Proteomes" id="UP000623067"/>
    </source>
</evidence>
<dbReference type="PANTHER" id="PTHR16320">
    <property type="entry name" value="SPHINGOMYELINASE FAMILY MEMBER"/>
    <property type="match status" value="1"/>
</dbReference>
<dbReference type="PANTHER" id="PTHR16320:SF23">
    <property type="entry name" value="SPHINGOMYELINASE C 1"/>
    <property type="match status" value="1"/>
</dbReference>
<dbReference type="InterPro" id="IPR038772">
    <property type="entry name" value="Sph/SMPD2-like"/>
</dbReference>
<gene>
    <name evidence="3" type="ORF">GCM10011380_17280</name>
</gene>
<dbReference type="SUPFAM" id="SSF56219">
    <property type="entry name" value="DNase I-like"/>
    <property type="match status" value="1"/>
</dbReference>
<evidence type="ECO:0000259" key="2">
    <source>
        <dbReference type="Pfam" id="PF03372"/>
    </source>
</evidence>
<dbReference type="GO" id="GO:0004767">
    <property type="term" value="F:sphingomyelin phosphodiesterase activity"/>
    <property type="evidence" value="ECO:0007669"/>
    <property type="project" value="InterPro"/>
</dbReference>
<dbReference type="EMBL" id="BMIH01000002">
    <property type="protein sequence ID" value="GGB28221.1"/>
    <property type="molecule type" value="Genomic_DNA"/>
</dbReference>
<proteinExistence type="predicted"/>
<sequence length="342" mass="35896">MSLFARAAILCAASVLLASQTAGNGVLARAPAMTGMARTADGLTVMTYNVKGLPWPIAAGRGAALAQIGRQLRQMRLDGTAPDIVVLQEAFTDDARAMIAATGYRHVALGAGADAAPDAPVTPADRAFAADARWSAGETEGKVLGSGLAILSDLPIRDVRRLSFPAFDCAGYDCLAAKGAMIAAVQLPGGRGAVDIVTAHLNSRGASGVDIARADAAWDRQLGRLGAFIAAAHDPNRPMIVSGDMNVGPVLPRRTRFDAAAQRWDDGEPGRDALREIAPTGRLNADAQWSLMRARDWQIHYDGTRIGLAAQAIATPFGRDAEGDMLSDHVGYAATYRIESLR</sequence>
<reference evidence="3" key="2">
    <citation type="submission" date="2020-09" db="EMBL/GenBank/DDBJ databases">
        <authorList>
            <person name="Sun Q."/>
            <person name="Zhou Y."/>
        </authorList>
    </citation>
    <scope>NUCLEOTIDE SEQUENCE</scope>
    <source>
        <strain evidence="3">CGMCC 1.15330</strain>
    </source>
</reference>
<name>A0A916WRP3_9SPHN</name>
<dbReference type="Proteomes" id="UP000623067">
    <property type="component" value="Unassembled WGS sequence"/>
</dbReference>
<dbReference type="InterPro" id="IPR036691">
    <property type="entry name" value="Endo/exonu/phosph_ase_sf"/>
</dbReference>
<feature type="signal peptide" evidence="1">
    <location>
        <begin position="1"/>
        <end position="18"/>
    </location>
</feature>
<feature type="domain" description="Endonuclease/exonuclease/phosphatase" evidence="2">
    <location>
        <begin position="46"/>
        <end position="272"/>
    </location>
</feature>
<dbReference type="InterPro" id="IPR005135">
    <property type="entry name" value="Endo/exonuclease/phosphatase"/>
</dbReference>
<dbReference type="Pfam" id="PF03372">
    <property type="entry name" value="Exo_endo_phos"/>
    <property type="match status" value="1"/>
</dbReference>
<dbReference type="RefSeq" id="WP_188658327.1">
    <property type="nucleotide sequence ID" value="NZ_BMIH01000002.1"/>
</dbReference>
<keyword evidence="1" id="KW-0732">Signal</keyword>
<keyword evidence="4" id="KW-1185">Reference proteome</keyword>
<feature type="chain" id="PRO_5037057349" description="Endonuclease/exonuclease/phosphatase domain-containing protein" evidence="1">
    <location>
        <begin position="19"/>
        <end position="342"/>
    </location>
</feature>
<dbReference type="Gene3D" id="3.60.10.10">
    <property type="entry name" value="Endonuclease/exonuclease/phosphatase"/>
    <property type="match status" value="1"/>
</dbReference>
<dbReference type="AlphaFoldDB" id="A0A916WRP3"/>
<comment type="caution">
    <text evidence="3">The sequence shown here is derived from an EMBL/GenBank/DDBJ whole genome shotgun (WGS) entry which is preliminary data.</text>
</comment>
<evidence type="ECO:0000313" key="3">
    <source>
        <dbReference type="EMBL" id="GGB28221.1"/>
    </source>
</evidence>
<protein>
    <recommendedName>
        <fullName evidence="2">Endonuclease/exonuclease/phosphatase domain-containing protein</fullName>
    </recommendedName>
</protein>
<organism evidence="3 4">
    <name type="scientific">Sphingomonas metalli</name>
    <dbReference type="NCBI Taxonomy" id="1779358"/>
    <lineage>
        <taxon>Bacteria</taxon>
        <taxon>Pseudomonadati</taxon>
        <taxon>Pseudomonadota</taxon>
        <taxon>Alphaproteobacteria</taxon>
        <taxon>Sphingomonadales</taxon>
        <taxon>Sphingomonadaceae</taxon>
        <taxon>Sphingomonas</taxon>
    </lineage>
</organism>